<evidence type="ECO:0000313" key="1">
    <source>
        <dbReference type="EMBL" id="OIQ95516.1"/>
    </source>
</evidence>
<dbReference type="EMBL" id="MLJW01000165">
    <property type="protein sequence ID" value="OIQ95516.1"/>
    <property type="molecule type" value="Genomic_DNA"/>
</dbReference>
<protein>
    <submittedName>
        <fullName evidence="1">Uncharacterized protein</fullName>
    </submittedName>
</protein>
<organism evidence="1">
    <name type="scientific">mine drainage metagenome</name>
    <dbReference type="NCBI Taxonomy" id="410659"/>
    <lineage>
        <taxon>unclassified sequences</taxon>
        <taxon>metagenomes</taxon>
        <taxon>ecological metagenomes</taxon>
    </lineage>
</organism>
<reference evidence="1" key="1">
    <citation type="submission" date="2016-10" db="EMBL/GenBank/DDBJ databases">
        <title>Sequence of Gallionella enrichment culture.</title>
        <authorList>
            <person name="Poehlein A."/>
            <person name="Muehling M."/>
            <person name="Daniel R."/>
        </authorList>
    </citation>
    <scope>NUCLEOTIDE SEQUENCE</scope>
</reference>
<gene>
    <name evidence="1" type="ORF">GALL_224850</name>
</gene>
<sequence>MTVSKKQIMAALSVTLTAAAVNAFAYTGEEFVGQAKVSMEQARASALKTHPGNISDEELKTAATCAIGSTSSTVSLPG</sequence>
<comment type="caution">
    <text evidence="1">The sequence shown here is derived from an EMBL/GenBank/DDBJ whole genome shotgun (WGS) entry which is preliminary data.</text>
</comment>
<dbReference type="AlphaFoldDB" id="A0A1J5RTV9"/>
<accession>A0A1J5RTV9</accession>
<proteinExistence type="predicted"/>
<name>A0A1J5RTV9_9ZZZZ</name>